<feature type="transmembrane region" description="Helical" evidence="6">
    <location>
        <begin position="106"/>
        <end position="127"/>
    </location>
</feature>
<feature type="transmembrane region" description="Helical" evidence="6">
    <location>
        <begin position="21"/>
        <end position="44"/>
    </location>
</feature>
<organism evidence="8 9">
    <name type="scientific">Lacticaseibacillus paracasei</name>
    <name type="common">Lactobacillus paracasei</name>
    <dbReference type="NCBI Taxonomy" id="1597"/>
    <lineage>
        <taxon>Bacteria</taxon>
        <taxon>Bacillati</taxon>
        <taxon>Bacillota</taxon>
        <taxon>Bacilli</taxon>
        <taxon>Lactobacillales</taxon>
        <taxon>Lactobacillaceae</taxon>
        <taxon>Lacticaseibacillus</taxon>
    </lineage>
</organism>
<keyword evidence="3 6" id="KW-0812">Transmembrane</keyword>
<dbReference type="GO" id="GO:0005886">
    <property type="term" value="C:plasma membrane"/>
    <property type="evidence" value="ECO:0007669"/>
    <property type="project" value="UniProtKB-SubCell"/>
</dbReference>
<evidence type="ECO:0000313" key="8">
    <source>
        <dbReference type="EMBL" id="PLC46336.1"/>
    </source>
</evidence>
<keyword evidence="5 6" id="KW-0472">Membrane</keyword>
<dbReference type="SUPFAM" id="SSF103473">
    <property type="entry name" value="MFS general substrate transporter"/>
    <property type="match status" value="1"/>
</dbReference>
<feature type="transmembrane region" description="Helical" evidence="6">
    <location>
        <begin position="50"/>
        <end position="69"/>
    </location>
</feature>
<feature type="transmembrane region" description="Helical" evidence="6">
    <location>
        <begin position="313"/>
        <end position="338"/>
    </location>
</feature>
<dbReference type="EMBL" id="PKQJ01000007">
    <property type="protein sequence ID" value="PLC46336.1"/>
    <property type="molecule type" value="Genomic_DNA"/>
</dbReference>
<dbReference type="Gene3D" id="1.20.1250.20">
    <property type="entry name" value="MFS general substrate transporter like domains"/>
    <property type="match status" value="1"/>
</dbReference>
<feature type="domain" description="Major facilitator superfamily (MFS) profile" evidence="7">
    <location>
        <begin position="15"/>
        <end position="401"/>
    </location>
</feature>
<dbReference type="PANTHER" id="PTHR23508">
    <property type="entry name" value="CARBOXYLIC ACID TRANSPORTER PROTEIN HOMOLOG"/>
    <property type="match status" value="1"/>
</dbReference>
<accession>A0AB36XB16</accession>
<feature type="transmembrane region" description="Helical" evidence="6">
    <location>
        <begin position="167"/>
        <end position="186"/>
    </location>
</feature>
<dbReference type="InterPro" id="IPR020846">
    <property type="entry name" value="MFS_dom"/>
</dbReference>
<dbReference type="GO" id="GO:0046943">
    <property type="term" value="F:carboxylic acid transmembrane transporter activity"/>
    <property type="evidence" value="ECO:0007669"/>
    <property type="project" value="TreeGrafter"/>
</dbReference>
<proteinExistence type="predicted"/>
<comment type="caution">
    <text evidence="8">The sequence shown here is derived from an EMBL/GenBank/DDBJ whole genome shotgun (WGS) entry which is preliminary data.</text>
</comment>
<dbReference type="AlphaFoldDB" id="A0AB36XB16"/>
<feature type="transmembrane region" description="Helical" evidence="6">
    <location>
        <begin position="350"/>
        <end position="370"/>
    </location>
</feature>
<evidence type="ECO:0000256" key="1">
    <source>
        <dbReference type="ARBA" id="ARBA00004651"/>
    </source>
</evidence>
<dbReference type="RefSeq" id="WP_012491925.1">
    <property type="nucleotide sequence ID" value="NC_010999.1"/>
</dbReference>
<feature type="transmembrane region" description="Helical" evidence="6">
    <location>
        <begin position="288"/>
        <end position="307"/>
    </location>
</feature>
<feature type="transmembrane region" description="Helical" evidence="6">
    <location>
        <begin position="376"/>
        <end position="396"/>
    </location>
</feature>
<gene>
    <name evidence="8" type="ORF">C0Q90_07440</name>
</gene>
<comment type="subcellular location">
    <subcellularLocation>
        <location evidence="1">Cell membrane</location>
        <topology evidence="1">Multi-pass membrane protein</topology>
    </subcellularLocation>
</comment>
<keyword evidence="2" id="KW-0813">Transport</keyword>
<dbReference type="PROSITE" id="PS50850">
    <property type="entry name" value="MFS"/>
    <property type="match status" value="1"/>
</dbReference>
<dbReference type="InterPro" id="IPR011701">
    <property type="entry name" value="MFS"/>
</dbReference>
<dbReference type="Proteomes" id="UP000234512">
    <property type="component" value="Unassembled WGS sequence"/>
</dbReference>
<sequence>MEEQAVISSKERYRTLLVSGGGLFSQSASTMLLSFVLASMITSFHISGTAGGFISTITNIGMLVGGLIFGPLADRNGRVKVYALTTFIYAAATGLMAFAANIEMVYLLRFLVGVGGGGVYGVIMSMVADTFTNEQRGRVTSYVTILGQVGSIVAALAAAIIIPLSGWRGVFLLGALPIFLGIYVYTRVPESREWLKAKETSSREITSKITLLDLFRDGNASNTVKLTIMATVQIAGYFGLMNWLPSILQQKSGLSVSSSSIWMIATIIGMSLGMFVFGQIMDRIGSKVAYSIFLLASAIAVFLYSFADTQISLLLGGAVVGFFANGMNAGYGAIVGNLYETKIRASANNLIFNIGRAVGGFSSVVIGFLLDHSTLTITMGFLSVLYIISFLTVLTLRGKKADIK</sequence>
<evidence type="ECO:0000256" key="2">
    <source>
        <dbReference type="ARBA" id="ARBA00022448"/>
    </source>
</evidence>
<dbReference type="KEGG" id="lcs:LCBD_2533"/>
<evidence type="ECO:0000256" key="4">
    <source>
        <dbReference type="ARBA" id="ARBA00022989"/>
    </source>
</evidence>
<dbReference type="InterPro" id="IPR036259">
    <property type="entry name" value="MFS_trans_sf"/>
</dbReference>
<evidence type="ECO:0000313" key="9">
    <source>
        <dbReference type="Proteomes" id="UP000234512"/>
    </source>
</evidence>
<evidence type="ECO:0000256" key="6">
    <source>
        <dbReference type="SAM" id="Phobius"/>
    </source>
</evidence>
<reference evidence="8 9" key="1">
    <citation type="journal article" date="2018" name="Genome Announc.">
        <title>Draft Genome Sequence of Lactobacillus paracasei DUP 13076, Which Exhibits Potent Antipathogenic Effects against Salmonella enterica Serovars Enteritidis, Typhimurium, and Heidelberg.</title>
        <authorList>
            <person name="Muyyarikkandy M.S."/>
            <person name="Alqahtani F.H."/>
            <person name="Mandoiu I."/>
            <person name="Amalaradjou M.A."/>
        </authorList>
    </citation>
    <scope>NUCLEOTIDE SEQUENCE [LARGE SCALE GENOMIC DNA]</scope>
    <source>
        <strain evidence="8 9">DUP 13076</strain>
    </source>
</reference>
<feature type="transmembrane region" description="Helical" evidence="6">
    <location>
        <begin position="226"/>
        <end position="248"/>
    </location>
</feature>
<evidence type="ECO:0000256" key="3">
    <source>
        <dbReference type="ARBA" id="ARBA00022692"/>
    </source>
</evidence>
<evidence type="ECO:0000256" key="5">
    <source>
        <dbReference type="ARBA" id="ARBA00023136"/>
    </source>
</evidence>
<keyword evidence="4 6" id="KW-1133">Transmembrane helix</keyword>
<dbReference type="Pfam" id="PF07690">
    <property type="entry name" value="MFS_1"/>
    <property type="match status" value="1"/>
</dbReference>
<name>A0AB36XB16_LACPA</name>
<dbReference type="PANTHER" id="PTHR23508:SF10">
    <property type="entry name" value="CARBOXYLIC ACID TRANSPORTER PROTEIN HOMOLOG"/>
    <property type="match status" value="1"/>
</dbReference>
<feature type="transmembrane region" description="Helical" evidence="6">
    <location>
        <begin position="139"/>
        <end position="161"/>
    </location>
</feature>
<feature type="transmembrane region" description="Helical" evidence="6">
    <location>
        <begin position="81"/>
        <end position="100"/>
    </location>
</feature>
<feature type="transmembrane region" description="Helical" evidence="6">
    <location>
        <begin position="260"/>
        <end position="281"/>
    </location>
</feature>
<evidence type="ECO:0000259" key="7">
    <source>
        <dbReference type="PROSITE" id="PS50850"/>
    </source>
</evidence>
<protein>
    <submittedName>
        <fullName evidence="8">MFS transporter</fullName>
    </submittedName>
</protein>